<dbReference type="Proteomes" id="UP000617555">
    <property type="component" value="Unassembled WGS sequence"/>
</dbReference>
<dbReference type="Gene3D" id="2.60.120.200">
    <property type="match status" value="1"/>
</dbReference>
<feature type="signal peptide" evidence="1">
    <location>
        <begin position="1"/>
        <end position="36"/>
    </location>
</feature>
<dbReference type="RefSeq" id="WP_229706682.1">
    <property type="nucleotide sequence ID" value="NZ_BMII01000019.1"/>
</dbReference>
<comment type="caution">
    <text evidence="3">The sequence shown here is derived from an EMBL/GenBank/DDBJ whole genome shotgun (WGS) entry which is preliminary data.</text>
</comment>
<evidence type="ECO:0000313" key="3">
    <source>
        <dbReference type="EMBL" id="GGB62721.1"/>
    </source>
</evidence>
<gene>
    <name evidence="3" type="ORF">GCM10011607_24320</name>
</gene>
<accession>A0ABQ1J981</accession>
<feature type="domain" description="DUF6701" evidence="2">
    <location>
        <begin position="956"/>
        <end position="1537"/>
    </location>
</feature>
<dbReference type="InterPro" id="IPR046524">
    <property type="entry name" value="DUF6701"/>
</dbReference>
<dbReference type="SUPFAM" id="SSF141086">
    <property type="entry name" value="Agglutinin HPA-like"/>
    <property type="match status" value="1"/>
</dbReference>
<evidence type="ECO:0000313" key="4">
    <source>
        <dbReference type="Proteomes" id="UP000617555"/>
    </source>
</evidence>
<organism evidence="3 4">
    <name type="scientific">Shewanella inventionis</name>
    <dbReference type="NCBI Taxonomy" id="1738770"/>
    <lineage>
        <taxon>Bacteria</taxon>
        <taxon>Pseudomonadati</taxon>
        <taxon>Pseudomonadota</taxon>
        <taxon>Gammaproteobacteria</taxon>
        <taxon>Alteromonadales</taxon>
        <taxon>Shewanellaceae</taxon>
        <taxon>Shewanella</taxon>
    </lineage>
</organism>
<keyword evidence="1" id="KW-0732">Signal</keyword>
<dbReference type="SUPFAM" id="SSF49899">
    <property type="entry name" value="Concanavalin A-like lectins/glucanases"/>
    <property type="match status" value="1"/>
</dbReference>
<dbReference type="Pfam" id="PF20419">
    <property type="entry name" value="DUF6701"/>
    <property type="match status" value="1"/>
</dbReference>
<dbReference type="InterPro" id="IPR013320">
    <property type="entry name" value="ConA-like_dom_sf"/>
</dbReference>
<dbReference type="InterPro" id="IPR037221">
    <property type="entry name" value="H-type_lectin_dom_sf"/>
</dbReference>
<proteinExistence type="predicted"/>
<evidence type="ECO:0000259" key="2">
    <source>
        <dbReference type="Pfam" id="PF20419"/>
    </source>
</evidence>
<sequence>MGINYKLFKQSKLPYLLAKITAVFMMSFLPTTAVLADWSDTFKEGVNNYNTSGTIYLNTATILNAPNSGKLPTYNYTQGGNSSFDSCISANGNSKVCRDGDFLAQLPTSRIEFAQCQSSSTVDLGPPVYGNETISIAEGQYDTVSVANGSDKKIVFTTDNGKYKINSLSASSGSIEFSSGQYWIETLNINNGVSLIFPDSGTVSLFIKNDYVHKNLTLASSPEKLLFYLYGAFEIEGGASLNAYVVSEGTVTINGSAKITGAVIGQNIILNGNSSVTFADTGDLIDVVPDCTIVTPQPEFHIQYGKSLATTGVASKNVVFDTPFVSGVKPLVFVMPTIAQTNTNNDSRQSAFLSSISETGFTWTRALSPGNSVETEMPEVHWIAVTPGTFDLSNGTQLIAGSVLQNKALIGSNNQYVDVTLPSTQNVVLNQLQTQNNNCWLTSTSQFTNNGIELAMDASEVRNNSSQCEPGDLDNNNLQNEQIAYLAVQSGSGTLVLDGNNVNYHFSQAQTFNSGGTDSVANQCGYLTSLTGFTNPPTLVAGKNSRRGGDGGWLRRCVLTNSTVSMVIDEDNFRDNDRSHVWESYSFVALEKVEPVFQCFTDNFDRTDLGDDWVVSNSRGSFTPSIVSNRLQVTQAVTNQATSSTFQRLFPATDNYVTIEFDHYAYNGTGADGIAFVLSDSTITPQAGAYGGPLGYGARSNQDGFAGGWLGFGIDEYGNFSREGGLGGPGRRQQSVAIRGSGSGTSGYPYLRGTCSNGTTNTSGECLSPTVDDNNVSPAHRYRITVDSQVASQSLVKVERDSGSGFVELISEFDAASFASQAALPESFLLSLTGSTGGATNIHEIDNVEICALKSSPIGVQIDHFEYSYSGTGLTCTPKTLSIKACANADCTETVNDSVTATLSPATVTGGGGWVGGNTVTFSGGEKSDLQLRSNTAGTVTLDVTGSTPSTKAFSETLCRINGGAATAANCNLVFADSGFIFDVPDKLANKPTGNISISAVKKSDETLQCVPTFADTTKNVSFWSTYLEPITPINGQSITVNSTTVGKQSSAATSITLNFDATGTANIDVNYPDAGNMQLDAQYTGTGDEAGLVMLGSDSFVSFPVGLCITPQDSNAQCTAGNSSCDVYKKAGETFDLIIQGKAWQSDADTNYCDNINTPNYAQSNIVLGHQLVAPSGGVLGAVGTTQYSHVAQTTNSNTVTQSVTEVGVFTFTANPPSPYLGSSFYDIPLAKSASIGRFVPDSFAVSSSSVLPSCGSFTYMDQPFDLTLTLTAYNTIGNITQNYQGAFAKATASLVGENNNNGVDLSSRLSALPIDASTWSLGEASVGIAYQANFSRTVAPNVDGPFGLFDIGVQVADNDTGIAFVNAPDMRADSSDICANNSSCNAKLISTHDFRHGRVVMDNTFGPENEVLRMPTYAQYWDGSNWITNVSDSCTQVSDPLDGTEVYAPVLTAGQTVTRTDAGSFVNNGLLTLLWQNTGSDAYLGQVTAPLKVDDWLTWYWNWDDASPTVLYDPRASAFFGRYRGHDRIIYWREVGQ</sequence>
<evidence type="ECO:0000256" key="1">
    <source>
        <dbReference type="SAM" id="SignalP"/>
    </source>
</evidence>
<dbReference type="EMBL" id="BMII01000019">
    <property type="protein sequence ID" value="GGB62721.1"/>
    <property type="molecule type" value="Genomic_DNA"/>
</dbReference>
<protein>
    <recommendedName>
        <fullName evidence="2">DUF6701 domain-containing protein</fullName>
    </recommendedName>
</protein>
<reference evidence="4" key="1">
    <citation type="journal article" date="2019" name="Int. J. Syst. Evol. Microbiol.">
        <title>The Global Catalogue of Microorganisms (GCM) 10K type strain sequencing project: providing services to taxonomists for standard genome sequencing and annotation.</title>
        <authorList>
            <consortium name="The Broad Institute Genomics Platform"/>
            <consortium name="The Broad Institute Genome Sequencing Center for Infectious Disease"/>
            <person name="Wu L."/>
            <person name="Ma J."/>
        </authorList>
    </citation>
    <scope>NUCLEOTIDE SEQUENCE [LARGE SCALE GENOMIC DNA]</scope>
    <source>
        <strain evidence="4">CGMCC 1.15339</strain>
    </source>
</reference>
<name>A0ABQ1J981_9GAMM</name>
<feature type="chain" id="PRO_5045165057" description="DUF6701 domain-containing protein" evidence="1">
    <location>
        <begin position="37"/>
        <end position="1539"/>
    </location>
</feature>
<keyword evidence="4" id="KW-1185">Reference proteome</keyword>